<dbReference type="AlphaFoldDB" id="A0A0F9N7E5"/>
<evidence type="ECO:0000313" key="1">
    <source>
        <dbReference type="EMBL" id="KKM77352.1"/>
    </source>
</evidence>
<proteinExistence type="predicted"/>
<sequence length="193" mass="22919">MLGTFFTKHFGREVKPGDVIDFKPGKNPKDTITNFIRYGPYVVQKIIIPKSRQQNPHIEVKDRDGSESYFREKDLKNAYLTTKREANRTVEWHVDYRKYSIFTKGTEEYADQRQTFPFKTHAAAMRKALEITNEHDRRMRRLLVALKRRGEDDEDRDFDPTFGSQEMKRDDHANLYDEREEIIATVSIDRVKI</sequence>
<comment type="caution">
    <text evidence="1">The sequence shown here is derived from an EMBL/GenBank/DDBJ whole genome shotgun (WGS) entry which is preliminary data.</text>
</comment>
<dbReference type="EMBL" id="LAZR01008657">
    <property type="protein sequence ID" value="KKM77352.1"/>
    <property type="molecule type" value="Genomic_DNA"/>
</dbReference>
<gene>
    <name evidence="1" type="ORF">LCGC14_1370920</name>
</gene>
<organism evidence="1">
    <name type="scientific">marine sediment metagenome</name>
    <dbReference type="NCBI Taxonomy" id="412755"/>
    <lineage>
        <taxon>unclassified sequences</taxon>
        <taxon>metagenomes</taxon>
        <taxon>ecological metagenomes</taxon>
    </lineage>
</organism>
<accession>A0A0F9N7E5</accession>
<protein>
    <submittedName>
        <fullName evidence="1">Uncharacterized protein</fullName>
    </submittedName>
</protein>
<name>A0A0F9N7E5_9ZZZZ</name>
<reference evidence="1" key="1">
    <citation type="journal article" date="2015" name="Nature">
        <title>Complex archaea that bridge the gap between prokaryotes and eukaryotes.</title>
        <authorList>
            <person name="Spang A."/>
            <person name="Saw J.H."/>
            <person name="Jorgensen S.L."/>
            <person name="Zaremba-Niedzwiedzka K."/>
            <person name="Martijn J."/>
            <person name="Lind A.E."/>
            <person name="van Eijk R."/>
            <person name="Schleper C."/>
            <person name="Guy L."/>
            <person name="Ettema T.J."/>
        </authorList>
    </citation>
    <scope>NUCLEOTIDE SEQUENCE</scope>
</reference>